<protein>
    <submittedName>
        <fullName evidence="1">Protein kinase domain-containing protein</fullName>
    </submittedName>
</protein>
<keyword evidence="1" id="KW-0418">Kinase</keyword>
<reference evidence="1" key="1">
    <citation type="submission" date="2017-04" db="EMBL/GenBank/DDBJ databases">
        <authorList>
            <person name="Varghese N."/>
            <person name="Submissions S."/>
        </authorList>
    </citation>
    <scope>NUCLEOTIDE SEQUENCE</scope>
    <source>
        <strain evidence="1">WTE2008</strain>
    </source>
</reference>
<gene>
    <name evidence="1" type="ORF">SAMN06297397_1694</name>
</gene>
<evidence type="ECO:0000313" key="2">
    <source>
        <dbReference type="Proteomes" id="UP000192328"/>
    </source>
</evidence>
<accession>A0AC61PLJ2</accession>
<proteinExistence type="predicted"/>
<dbReference type="Proteomes" id="UP000192328">
    <property type="component" value="Unassembled WGS sequence"/>
</dbReference>
<dbReference type="EMBL" id="FWXZ01000003">
    <property type="protein sequence ID" value="SMC63697.1"/>
    <property type="molecule type" value="Genomic_DNA"/>
</dbReference>
<name>A0AC61PLJ2_9FIRM</name>
<keyword evidence="1" id="KW-0808">Transferase</keyword>
<keyword evidence="2" id="KW-1185">Reference proteome</keyword>
<sequence length="577" mass="65682">MDNRTVINQQLEMPIATTINPDVQQMTMPIVTTINPDTVEESRNTESNKDSWLQSGSKLQGSETYTVRQKMKTTSGEADLYLCKTESNRIVVAKVYKRENPLKTGVVEALKSIRSPYVARVYDVFLWNNHTVVILQFYKNGSLNGKTYSLEQLKAMIIPNINEGLKAIHSVNLLHKDLKPANIMLCDDGLSVAIIDFGISSLLEEGATVLLTQTGMTPVYSAPELFKGLALAEADYYSFGITLYELFCGKTPYSDLSDAEIAMFSSIQRIPLPKEMPGELQKLIAALTYPDITNRHDKSNPNRRWMYDEVRKWLTGESIISPGGFDTTEINPLAFEGKTYHTVRDLIEAMGLNWNAGKRLLFHGSLANHIRATNAAAYESCCDAVRKASETNAKDDLVFFEFLYDMVPEMEAIYWKGRRFASPSALGREMLEALWKENESQYKLYDTILSERVLSTYVLSKDSNNNDLLQVIKRIENLWKISKDEKRDLRYVYYLSAYLLSNQKILKIDNEEIRTVDELSDYLNRKLQVSIKTFIEATHQFVDYDGNLDVQLEAWLTAIGKKDAINQWKEVLRSGAE</sequence>
<comment type="caution">
    <text evidence="1">The sequence shown here is derived from an EMBL/GenBank/DDBJ whole genome shotgun (WGS) entry which is preliminary data.</text>
</comment>
<organism evidence="1 2">
    <name type="scientific">Aristaeella lactis</name>
    <dbReference type="NCBI Taxonomy" id="3046383"/>
    <lineage>
        <taxon>Bacteria</taxon>
        <taxon>Bacillati</taxon>
        <taxon>Bacillota</taxon>
        <taxon>Clostridia</taxon>
        <taxon>Eubacteriales</taxon>
        <taxon>Aristaeellaceae</taxon>
        <taxon>Aristaeella</taxon>
    </lineage>
</organism>
<evidence type="ECO:0000313" key="1">
    <source>
        <dbReference type="EMBL" id="SMC63697.1"/>
    </source>
</evidence>